<proteinExistence type="predicted"/>
<dbReference type="Proteomes" id="UP001319828">
    <property type="component" value="Unassembled WGS sequence"/>
</dbReference>
<protein>
    <submittedName>
        <fullName evidence="1">Competence protein TfoX</fullName>
    </submittedName>
</protein>
<keyword evidence="2" id="KW-1185">Reference proteome</keyword>
<reference evidence="1" key="1">
    <citation type="submission" date="2020-07" db="EMBL/GenBank/DDBJ databases">
        <title>Campylobacter molothri sp. nov. isolated from wild birds.</title>
        <authorList>
            <person name="Miller W.G."/>
            <person name="Chapman M.H."/>
            <person name="Yee E."/>
            <person name="Lopes B.S."/>
            <person name="Forbes K.J."/>
        </authorList>
    </citation>
    <scope>NUCLEOTIDE SEQUENCE</scope>
    <source>
        <strain evidence="1">RM9754</strain>
    </source>
</reference>
<gene>
    <name evidence="1" type="ORF">H2252_01880</name>
</gene>
<organism evidence="1 2">
    <name type="scientific">Campylobacter molothri</name>
    <dbReference type="NCBI Taxonomy" id="1032242"/>
    <lineage>
        <taxon>Bacteria</taxon>
        <taxon>Pseudomonadati</taxon>
        <taxon>Campylobacterota</taxon>
        <taxon>Epsilonproteobacteria</taxon>
        <taxon>Campylobacterales</taxon>
        <taxon>Campylobacteraceae</taxon>
        <taxon>Campylobacter</taxon>
    </lineage>
</organism>
<name>A0ACC5W0C4_9BACT</name>
<accession>A0ACC5W0C4</accession>
<sequence length="106" mass="12889">MSSSENFKDFVLDQLKLCGNKYTFHARKMFREYCIYVNNKPIFLICNDVLYIKQFYFLKRILKNNEKNFPFSKAKLWYIIDIENIEILKRVVELFLSSDLILKDEK</sequence>
<evidence type="ECO:0000313" key="2">
    <source>
        <dbReference type="Proteomes" id="UP001319828"/>
    </source>
</evidence>
<evidence type="ECO:0000313" key="1">
    <source>
        <dbReference type="EMBL" id="MBZ7974126.1"/>
    </source>
</evidence>
<comment type="caution">
    <text evidence="1">The sequence shown here is derived from an EMBL/GenBank/DDBJ whole genome shotgun (WGS) entry which is preliminary data.</text>
</comment>
<dbReference type="EMBL" id="JACHUQ010000002">
    <property type="protein sequence ID" value="MBZ7974126.1"/>
    <property type="molecule type" value="Genomic_DNA"/>
</dbReference>